<dbReference type="CDD" id="cd04301">
    <property type="entry name" value="NAT_SF"/>
    <property type="match status" value="1"/>
</dbReference>
<evidence type="ECO:0000256" key="1">
    <source>
        <dbReference type="ARBA" id="ARBA00022679"/>
    </source>
</evidence>
<evidence type="ECO:0000313" key="4">
    <source>
        <dbReference type="EMBL" id="NUW39050.1"/>
    </source>
</evidence>
<keyword evidence="5" id="KW-1185">Reference proteome</keyword>
<organism evidence="4 5">
    <name type="scientific">Nonomuraea rhodomycinica</name>
    <dbReference type="NCBI Taxonomy" id="1712872"/>
    <lineage>
        <taxon>Bacteria</taxon>
        <taxon>Bacillati</taxon>
        <taxon>Actinomycetota</taxon>
        <taxon>Actinomycetes</taxon>
        <taxon>Streptosporangiales</taxon>
        <taxon>Streptosporangiaceae</taxon>
        <taxon>Nonomuraea</taxon>
    </lineage>
</organism>
<protein>
    <submittedName>
        <fullName evidence="4">GNAT family N-acetyltransferase</fullName>
    </submittedName>
</protein>
<sequence>MSYVRIRAAAEKDLPLLAGALGEEPYFVTHLARQRAGHGVLLVAWRAFTPVGHVYLWLAPAEEPEVRDRLPGVPLIVHLRVAPQHRGRRIGSRLMDVAERRLSELGHARVALGVDLDNHRARALYRRRGYRDWPYPPVPTTREVFRPDGRVEALADVCHILVKDLREAPRPCTRRPAPGEARRL</sequence>
<feature type="domain" description="N-acetyltransferase" evidence="3">
    <location>
        <begin position="4"/>
        <end position="148"/>
    </location>
</feature>
<comment type="caution">
    <text evidence="4">The sequence shown here is derived from an EMBL/GenBank/DDBJ whole genome shotgun (WGS) entry which is preliminary data.</text>
</comment>
<dbReference type="InterPro" id="IPR050832">
    <property type="entry name" value="Bact_Acetyltransf"/>
</dbReference>
<keyword evidence="2" id="KW-0012">Acyltransferase</keyword>
<dbReference type="AlphaFoldDB" id="A0A7Y6M9R0"/>
<proteinExistence type="predicted"/>
<dbReference type="GO" id="GO:0016747">
    <property type="term" value="F:acyltransferase activity, transferring groups other than amino-acyl groups"/>
    <property type="evidence" value="ECO:0007669"/>
    <property type="project" value="InterPro"/>
</dbReference>
<reference evidence="4 5" key="1">
    <citation type="submission" date="2020-06" db="EMBL/GenBank/DDBJ databases">
        <authorList>
            <person name="Chanama M."/>
        </authorList>
    </citation>
    <scope>NUCLEOTIDE SEQUENCE [LARGE SCALE GENOMIC DNA]</scope>
    <source>
        <strain evidence="4 5">TBRC6557</strain>
    </source>
</reference>
<evidence type="ECO:0000259" key="3">
    <source>
        <dbReference type="PROSITE" id="PS51186"/>
    </source>
</evidence>
<keyword evidence="1 4" id="KW-0808">Transferase</keyword>
<dbReference type="Pfam" id="PF00583">
    <property type="entry name" value="Acetyltransf_1"/>
    <property type="match status" value="1"/>
</dbReference>
<evidence type="ECO:0000256" key="2">
    <source>
        <dbReference type="ARBA" id="ARBA00023315"/>
    </source>
</evidence>
<dbReference type="PANTHER" id="PTHR43877:SF2">
    <property type="entry name" value="AMINOALKYLPHOSPHONATE N-ACETYLTRANSFERASE-RELATED"/>
    <property type="match status" value="1"/>
</dbReference>
<gene>
    <name evidence="4" type="ORF">HT134_02755</name>
</gene>
<evidence type="ECO:0000313" key="5">
    <source>
        <dbReference type="Proteomes" id="UP000546126"/>
    </source>
</evidence>
<dbReference type="InterPro" id="IPR000182">
    <property type="entry name" value="GNAT_dom"/>
</dbReference>
<dbReference type="Gene3D" id="3.40.630.30">
    <property type="match status" value="1"/>
</dbReference>
<dbReference type="InterPro" id="IPR016181">
    <property type="entry name" value="Acyl_CoA_acyltransferase"/>
</dbReference>
<accession>A0A7Y6M9R0</accession>
<dbReference type="Proteomes" id="UP000546126">
    <property type="component" value="Unassembled WGS sequence"/>
</dbReference>
<dbReference type="PROSITE" id="PS51186">
    <property type="entry name" value="GNAT"/>
    <property type="match status" value="1"/>
</dbReference>
<dbReference type="PANTHER" id="PTHR43877">
    <property type="entry name" value="AMINOALKYLPHOSPHONATE N-ACETYLTRANSFERASE-RELATED-RELATED"/>
    <property type="match status" value="1"/>
</dbReference>
<dbReference type="EMBL" id="JABWGO010000001">
    <property type="protein sequence ID" value="NUW39050.1"/>
    <property type="molecule type" value="Genomic_DNA"/>
</dbReference>
<dbReference type="SUPFAM" id="SSF55729">
    <property type="entry name" value="Acyl-CoA N-acyltransferases (Nat)"/>
    <property type="match status" value="1"/>
</dbReference>
<name>A0A7Y6M9R0_9ACTN</name>